<protein>
    <recommendedName>
        <fullName evidence="4">Cyclin N-terminal domain-containing protein</fullName>
    </recommendedName>
</protein>
<evidence type="ECO:0008006" key="4">
    <source>
        <dbReference type="Google" id="ProtNLM"/>
    </source>
</evidence>
<evidence type="ECO:0000256" key="1">
    <source>
        <dbReference type="SAM" id="MobiDB-lite"/>
    </source>
</evidence>
<organism evidence="2 3">
    <name type="scientific">Orchesella dallaii</name>
    <dbReference type="NCBI Taxonomy" id="48710"/>
    <lineage>
        <taxon>Eukaryota</taxon>
        <taxon>Metazoa</taxon>
        <taxon>Ecdysozoa</taxon>
        <taxon>Arthropoda</taxon>
        <taxon>Hexapoda</taxon>
        <taxon>Collembola</taxon>
        <taxon>Entomobryomorpha</taxon>
        <taxon>Entomobryoidea</taxon>
        <taxon>Orchesellidae</taxon>
        <taxon>Orchesellinae</taxon>
        <taxon>Orchesella</taxon>
    </lineage>
</organism>
<dbReference type="Gene3D" id="1.10.472.10">
    <property type="entry name" value="Cyclin-like"/>
    <property type="match status" value="2"/>
</dbReference>
<comment type="caution">
    <text evidence="2">The sequence shown here is derived from an EMBL/GenBank/DDBJ whole genome shotgun (WGS) entry which is preliminary data.</text>
</comment>
<evidence type="ECO:0000313" key="3">
    <source>
        <dbReference type="Proteomes" id="UP001642540"/>
    </source>
</evidence>
<feature type="compositionally biased region" description="Basic and acidic residues" evidence="1">
    <location>
        <begin position="179"/>
        <end position="194"/>
    </location>
</feature>
<gene>
    <name evidence="2" type="ORF">ODALV1_LOCUS7127</name>
</gene>
<sequence>MFGLPYENVSHDSNFWPGHGQNYYFVPGDSQQQYLQLGFQMSTVNSQFYREPSMPPPPVTVAGFSGNGSGSRHDSFDFFMQAQQHEQLQSCGIQLSQHHEPASTFQQNNFPFNFTISSEPEQDRMRIGNSDKNDKNYGAALDPNPQPIPQGSCQPPEDLSFLSQSRLEWRLSQTVARFQSEEKSKTPYDGKTDKSGGLSLCDVPDPESYVVFDKLWSSEDQQTILSEQWNNLVVKISKQQPRLAFKLSATHVRGIFYICRTFKTNFTIRFRALELYSRYMRMFIDEMSDYFKTLDSSTFDEFMARFESQILLRMSTCILIASKLHADTQLKSLTVEKVRKFLKKQGLTYNCETISRSELRVLTTLEFRCHWVTPLELIEQLLSLLDLTITALQRAHYFCILLLEYCYVDLENIRLKFSASIKASTRRTSSKGEISTPLQCAAIVSAALFIVSTEVKSNLHALVAKTALLPEEDVHILAIIILDLLMV</sequence>
<feature type="compositionally biased region" description="Basic and acidic residues" evidence="1">
    <location>
        <begin position="121"/>
        <end position="135"/>
    </location>
</feature>
<feature type="region of interest" description="Disordered" evidence="1">
    <location>
        <begin position="178"/>
        <end position="197"/>
    </location>
</feature>
<dbReference type="PANTHER" id="PTHR21615">
    <property type="entry name" value="CYCLIN N-TERMINAL DOMAIN-CONTAINING PROTEIN 1"/>
    <property type="match status" value="1"/>
</dbReference>
<dbReference type="Proteomes" id="UP001642540">
    <property type="component" value="Unassembled WGS sequence"/>
</dbReference>
<dbReference type="PANTHER" id="PTHR21615:SF2">
    <property type="entry name" value="CYCLIN N-TERMINAL DOMAIN-CONTAINING PROTEIN 1"/>
    <property type="match status" value="1"/>
</dbReference>
<evidence type="ECO:0000313" key="2">
    <source>
        <dbReference type="EMBL" id="CAL8088670.1"/>
    </source>
</evidence>
<dbReference type="EMBL" id="CAXLJM020000023">
    <property type="protein sequence ID" value="CAL8088670.1"/>
    <property type="molecule type" value="Genomic_DNA"/>
</dbReference>
<keyword evidence="3" id="KW-1185">Reference proteome</keyword>
<dbReference type="CDD" id="cd20541">
    <property type="entry name" value="CYCLIN_CNTD1"/>
    <property type="match status" value="1"/>
</dbReference>
<accession>A0ABP1Q4C9</accession>
<reference evidence="2 3" key="1">
    <citation type="submission" date="2024-08" db="EMBL/GenBank/DDBJ databases">
        <authorList>
            <person name="Cucini C."/>
            <person name="Frati F."/>
        </authorList>
    </citation>
    <scope>NUCLEOTIDE SEQUENCE [LARGE SCALE GENOMIC DNA]</scope>
</reference>
<feature type="region of interest" description="Disordered" evidence="1">
    <location>
        <begin position="119"/>
        <end position="157"/>
    </location>
</feature>
<dbReference type="InterPro" id="IPR036915">
    <property type="entry name" value="Cyclin-like_sf"/>
</dbReference>
<name>A0ABP1Q4C9_9HEXA</name>
<proteinExistence type="predicted"/>
<dbReference type="SUPFAM" id="SSF47954">
    <property type="entry name" value="Cyclin-like"/>
    <property type="match status" value="1"/>
</dbReference>